<organism evidence="9 10">
    <name type="scientific">Cellulomonas algicola</name>
    <dbReference type="NCBI Taxonomy" id="2071633"/>
    <lineage>
        <taxon>Bacteria</taxon>
        <taxon>Bacillati</taxon>
        <taxon>Actinomycetota</taxon>
        <taxon>Actinomycetes</taxon>
        <taxon>Micrococcales</taxon>
        <taxon>Cellulomonadaceae</taxon>
        <taxon>Cellulomonas</taxon>
    </lineage>
</organism>
<evidence type="ECO:0000256" key="1">
    <source>
        <dbReference type="ARBA" id="ARBA00004937"/>
    </source>
</evidence>
<evidence type="ECO:0000313" key="9">
    <source>
        <dbReference type="EMBL" id="GCD19730.1"/>
    </source>
</evidence>
<dbReference type="GO" id="GO:0006006">
    <property type="term" value="P:glucose metabolic process"/>
    <property type="evidence" value="ECO:0007669"/>
    <property type="project" value="UniProtKB-KW"/>
</dbReference>
<dbReference type="AlphaFoldDB" id="A0A401UYW1"/>
<dbReference type="PIRSF" id="PIRSF000110">
    <property type="entry name" value="G6PD"/>
    <property type="match status" value="1"/>
</dbReference>
<dbReference type="RefSeq" id="WP_124342262.1">
    <property type="nucleotide sequence ID" value="NZ_BHYL01000093.1"/>
</dbReference>
<evidence type="ECO:0000256" key="5">
    <source>
        <dbReference type="ARBA" id="ARBA00023277"/>
    </source>
</evidence>
<feature type="binding site" evidence="6">
    <location>
        <position position="214"/>
    </location>
    <ligand>
        <name>substrate</name>
    </ligand>
</feature>
<comment type="caution">
    <text evidence="9">The sequence shown here is derived from an EMBL/GenBank/DDBJ whole genome shotgun (WGS) entry which is preliminary data.</text>
</comment>
<comment type="pathway">
    <text evidence="1 6">Carbohydrate degradation; pentose phosphate pathway; D-ribulose 5-phosphate from D-glucose 6-phosphate (oxidative stage): step 1/3.</text>
</comment>
<dbReference type="Pfam" id="PF00479">
    <property type="entry name" value="G6PD_N"/>
    <property type="match status" value="1"/>
</dbReference>
<name>A0A401UYW1_9CELL</name>
<dbReference type="SUPFAM" id="SSF51735">
    <property type="entry name" value="NAD(P)-binding Rossmann-fold domains"/>
    <property type="match status" value="1"/>
</dbReference>
<keyword evidence="10" id="KW-1185">Reference proteome</keyword>
<feature type="domain" description="Glucose-6-phosphate dehydrogenase C-terminal" evidence="8">
    <location>
        <begin position="188"/>
        <end position="455"/>
    </location>
</feature>
<keyword evidence="2 6" id="KW-0313">Glucose metabolism</keyword>
<proteinExistence type="inferred from homology"/>
<comment type="caution">
    <text evidence="6">Lacks conserved residue(s) required for the propagation of feature annotation.</text>
</comment>
<evidence type="ECO:0000259" key="7">
    <source>
        <dbReference type="Pfam" id="PF00479"/>
    </source>
</evidence>
<evidence type="ECO:0000256" key="6">
    <source>
        <dbReference type="HAMAP-Rule" id="MF_00966"/>
    </source>
</evidence>
<dbReference type="InterPro" id="IPR022674">
    <property type="entry name" value="G6P_DH_NAD-bd"/>
</dbReference>
<dbReference type="GO" id="GO:0050661">
    <property type="term" value="F:NADP binding"/>
    <property type="evidence" value="ECO:0007669"/>
    <property type="project" value="UniProtKB-UniRule"/>
</dbReference>
<evidence type="ECO:0000313" key="10">
    <source>
        <dbReference type="Proteomes" id="UP000288246"/>
    </source>
</evidence>
<keyword evidence="5 6" id="KW-0119">Carbohydrate metabolism</keyword>
<dbReference type="HAMAP" id="MF_00966">
    <property type="entry name" value="G6PD"/>
    <property type="match status" value="1"/>
</dbReference>
<dbReference type="SUPFAM" id="SSF55347">
    <property type="entry name" value="Glyceraldehyde-3-phosphate dehydrogenase-like, C-terminal domain"/>
    <property type="match status" value="1"/>
</dbReference>
<evidence type="ECO:0000256" key="4">
    <source>
        <dbReference type="ARBA" id="ARBA00023002"/>
    </source>
</evidence>
<feature type="active site" description="Proton acceptor" evidence="6">
    <location>
        <position position="238"/>
    </location>
</feature>
<dbReference type="OrthoDB" id="9802739at2"/>
<gene>
    <name evidence="9" type="primary">zwf1</name>
    <name evidence="6" type="synonym">zwf</name>
    <name evidence="9" type="ORF">CTKZ_12920</name>
</gene>
<dbReference type="NCBIfam" id="NF009492">
    <property type="entry name" value="PRK12853.1-3"/>
    <property type="match status" value="1"/>
</dbReference>
<dbReference type="GO" id="GO:0004345">
    <property type="term" value="F:glucose-6-phosphate dehydrogenase activity"/>
    <property type="evidence" value="ECO:0007669"/>
    <property type="project" value="UniProtKB-UniRule"/>
</dbReference>
<accession>A0A401UYW1</accession>
<evidence type="ECO:0000256" key="3">
    <source>
        <dbReference type="ARBA" id="ARBA00022857"/>
    </source>
</evidence>
<sequence length="468" mass="51534">MGAAGGGGATRPADVLVIFGITGDLAHVMTFRSLYRLERRGLLDVPVVGVAADDWTLEQLADRARTSIAETGEPVDEDVLGRFLGRLSYVSGDFTDPETYERVAKAVDGAATPVFYLEIPPFLFGRVVQGLAEAELTEHARVVVEKPFGHDQQSATALADELHEHLDESQLFRIDHYLGKMGLEEILHLRFANAILEPLWSRNYLECVQITMAEDFGVETRGHFYDPVGALRDVVVNHLMQVVAASAMEPPSRGDPATLKDAQTALFRAVVEADPRHYVRGQYDGYTAIPGVAPGSTTETYAALRLEIENWRWAGVPFFLRTGKRLPTTQTELRLVFKRPPRLGFGPWSHEPEPNQLVVRLDPSTGIRIRVDARRADVARVAPIMLDMQFADEGGEGPTPYEVLLQAALAGESTRFSRQDAIEETWRVMQPLLDAPPPVHAYAPGSWGPAAADALPDGFGGWHEPWVG</sequence>
<dbReference type="EMBL" id="BHYL01000093">
    <property type="protein sequence ID" value="GCD19730.1"/>
    <property type="molecule type" value="Genomic_DNA"/>
</dbReference>
<evidence type="ECO:0000259" key="8">
    <source>
        <dbReference type="Pfam" id="PF02781"/>
    </source>
</evidence>
<keyword evidence="3 6" id="KW-0521">NADP</keyword>
<feature type="domain" description="Glucose-6-phosphate dehydrogenase NAD-binding" evidence="7">
    <location>
        <begin position="17"/>
        <end position="180"/>
    </location>
</feature>
<keyword evidence="4 6" id="KW-0560">Oxidoreductase</keyword>
<comment type="function">
    <text evidence="6">Catalyzes the oxidation of glucose 6-phosphate to 6-phosphogluconolactone.</text>
</comment>
<evidence type="ECO:0000256" key="2">
    <source>
        <dbReference type="ARBA" id="ARBA00022526"/>
    </source>
</evidence>
<dbReference type="NCBIfam" id="TIGR00871">
    <property type="entry name" value="zwf"/>
    <property type="match status" value="1"/>
</dbReference>
<dbReference type="GO" id="GO:0005829">
    <property type="term" value="C:cytosol"/>
    <property type="evidence" value="ECO:0007669"/>
    <property type="project" value="TreeGrafter"/>
</dbReference>
<feature type="binding site" evidence="6">
    <location>
        <position position="324"/>
    </location>
    <ligand>
        <name>substrate</name>
    </ligand>
</feature>
<dbReference type="PANTHER" id="PTHR23429:SF0">
    <property type="entry name" value="GLUCOSE-6-PHOSPHATE 1-DEHYDROGENASE"/>
    <property type="match status" value="1"/>
</dbReference>
<feature type="binding site" evidence="6">
    <location>
        <position position="146"/>
    </location>
    <ligand>
        <name>NADP(+)</name>
        <dbReference type="ChEBI" id="CHEBI:58349"/>
    </ligand>
</feature>
<feature type="binding site" evidence="6">
    <location>
        <position position="52"/>
    </location>
    <ligand>
        <name>NADP(+)</name>
        <dbReference type="ChEBI" id="CHEBI:58349"/>
    </ligand>
</feature>
<feature type="binding site" evidence="6">
    <location>
        <position position="176"/>
    </location>
    <ligand>
        <name>substrate</name>
    </ligand>
</feature>
<feature type="binding site" evidence="6">
    <location>
        <position position="180"/>
    </location>
    <ligand>
        <name>substrate</name>
    </ligand>
</feature>
<dbReference type="EC" id="1.1.1.49" evidence="6"/>
<dbReference type="UniPathway" id="UPA00115">
    <property type="reaction ID" value="UER00408"/>
</dbReference>
<dbReference type="InterPro" id="IPR036291">
    <property type="entry name" value="NAD(P)-bd_dom_sf"/>
</dbReference>
<dbReference type="InterPro" id="IPR001282">
    <property type="entry name" value="G6P_DH"/>
</dbReference>
<dbReference type="Pfam" id="PF02781">
    <property type="entry name" value="G6PD_C"/>
    <property type="match status" value="1"/>
</dbReference>
<dbReference type="GO" id="GO:0009051">
    <property type="term" value="P:pentose-phosphate shunt, oxidative branch"/>
    <property type="evidence" value="ECO:0007669"/>
    <property type="project" value="TreeGrafter"/>
</dbReference>
<dbReference type="Gene3D" id="3.40.50.720">
    <property type="entry name" value="NAD(P)-binding Rossmann-like Domain"/>
    <property type="match status" value="1"/>
</dbReference>
<dbReference type="InterPro" id="IPR022675">
    <property type="entry name" value="G6P_DH_C"/>
</dbReference>
<feature type="binding site" evidence="6">
    <location>
        <begin position="93"/>
        <end position="94"/>
    </location>
    <ligand>
        <name>NADP(+)</name>
        <dbReference type="ChEBI" id="CHEBI:58349"/>
    </ligand>
</feature>
<comment type="similarity">
    <text evidence="6">Belongs to the glucose-6-phosphate dehydrogenase family.</text>
</comment>
<protein>
    <recommendedName>
        <fullName evidence="6">Glucose-6-phosphate 1-dehydrogenase</fullName>
        <shortName evidence="6">G6PD</shortName>
        <ecNumber evidence="6">1.1.1.49</ecNumber>
    </recommendedName>
</protein>
<dbReference type="PANTHER" id="PTHR23429">
    <property type="entry name" value="GLUCOSE-6-PHOSPHATE 1-DEHYDROGENASE G6PD"/>
    <property type="match status" value="1"/>
</dbReference>
<dbReference type="PRINTS" id="PR00079">
    <property type="entry name" value="G6PDHDRGNASE"/>
</dbReference>
<feature type="binding site" evidence="6">
    <location>
        <position position="233"/>
    </location>
    <ligand>
        <name>substrate</name>
    </ligand>
</feature>
<reference evidence="9 10" key="1">
    <citation type="submission" date="2018-11" db="EMBL/GenBank/DDBJ databases">
        <title>Draft genome sequence of Cellulomonas takizawaensis strain TKZ-21.</title>
        <authorList>
            <person name="Yamamura H."/>
            <person name="Hayashi T."/>
            <person name="Hamada M."/>
            <person name="Serisawa Y."/>
            <person name="Matsuyama K."/>
            <person name="Nakagawa Y."/>
            <person name="Otoguro M."/>
            <person name="Yanagida F."/>
            <person name="Hayakawa M."/>
        </authorList>
    </citation>
    <scope>NUCLEOTIDE SEQUENCE [LARGE SCALE GENOMIC DNA]</scope>
    <source>
        <strain evidence="9 10">TKZ-21</strain>
    </source>
</reference>
<dbReference type="Gene3D" id="3.30.360.10">
    <property type="entry name" value="Dihydrodipicolinate Reductase, domain 2"/>
    <property type="match status" value="1"/>
</dbReference>
<comment type="catalytic activity">
    <reaction evidence="6">
        <text>D-glucose 6-phosphate + NADP(+) = 6-phospho-D-glucono-1,5-lactone + NADPH + H(+)</text>
        <dbReference type="Rhea" id="RHEA:15841"/>
        <dbReference type="ChEBI" id="CHEBI:15378"/>
        <dbReference type="ChEBI" id="CHEBI:57783"/>
        <dbReference type="ChEBI" id="CHEBI:57955"/>
        <dbReference type="ChEBI" id="CHEBI:58349"/>
        <dbReference type="ChEBI" id="CHEBI:61548"/>
        <dbReference type="EC" id="1.1.1.49"/>
    </reaction>
</comment>
<dbReference type="Proteomes" id="UP000288246">
    <property type="component" value="Unassembled WGS sequence"/>
</dbReference>